<protein>
    <submittedName>
        <fullName evidence="4">Sugar transferase</fullName>
    </submittedName>
</protein>
<name>A0AAJ5URH2_LATCU</name>
<gene>
    <name evidence="4" type="ORF">PSR33_05145</name>
</gene>
<dbReference type="GO" id="GO:0016740">
    <property type="term" value="F:transferase activity"/>
    <property type="evidence" value="ECO:0007669"/>
    <property type="project" value="UniProtKB-KW"/>
</dbReference>
<dbReference type="SUPFAM" id="SSF53756">
    <property type="entry name" value="UDP-Glycosyltransferase/glycogen phosphorylase"/>
    <property type="match status" value="1"/>
</dbReference>
<dbReference type="InterPro" id="IPR058591">
    <property type="entry name" value="Gtf3_N"/>
</dbReference>
<evidence type="ECO:0000313" key="5">
    <source>
        <dbReference type="Proteomes" id="UP001215533"/>
    </source>
</evidence>
<reference evidence="4" key="1">
    <citation type="submission" date="2023-02" db="EMBL/GenBank/DDBJ databases">
        <title>Complete genome sequence of Lactobacillus curvatus CACC879 isolated from Pig feces.</title>
        <authorList>
            <person name="Park S."/>
            <person name="Park M.A."/>
            <person name="Kim D.-H."/>
            <person name="Kim Y."/>
        </authorList>
    </citation>
    <scope>NUCLEOTIDE SEQUENCE</scope>
    <source>
        <strain evidence="4">CACC879</strain>
    </source>
</reference>
<proteinExistence type="predicted"/>
<organism evidence="4 5">
    <name type="scientific">Latilactobacillus curvatus</name>
    <name type="common">Lactobacillus curvatus</name>
    <dbReference type="NCBI Taxonomy" id="28038"/>
    <lineage>
        <taxon>Bacteria</taxon>
        <taxon>Bacillati</taxon>
        <taxon>Bacillota</taxon>
        <taxon>Bacilli</taxon>
        <taxon>Lactobacillales</taxon>
        <taxon>Lactobacillaceae</taxon>
        <taxon>Latilactobacillus</taxon>
    </lineage>
</organism>
<evidence type="ECO:0000313" key="4">
    <source>
        <dbReference type="EMBL" id="WDC91585.1"/>
    </source>
</evidence>
<evidence type="ECO:0000259" key="3">
    <source>
        <dbReference type="Pfam" id="PF26337"/>
    </source>
</evidence>
<evidence type="ECO:0000256" key="1">
    <source>
        <dbReference type="ARBA" id="ARBA00022679"/>
    </source>
</evidence>
<dbReference type="Proteomes" id="UP001215533">
    <property type="component" value="Chromosome"/>
</dbReference>
<evidence type="ECO:0000259" key="2">
    <source>
        <dbReference type="Pfam" id="PF26334"/>
    </source>
</evidence>
<accession>A0AAJ5URH2</accession>
<dbReference type="PIRSF" id="PIRSF007023">
    <property type="entry name" value="UDP-Galf_transf"/>
    <property type="match status" value="1"/>
</dbReference>
<sequence>MNKYIFELLEMNSSNAGTKAKKDITEILKKEGFKEIFLDPDMNKFEKLFFAPTIIKRKIRNIESGSEFVFQYPLYSKRFSKLFLSELFKRKDIRKKVIIHDLESLRLRKNDVSFLSKEIEDINQFDAIISHNSHMTQWLIDNGIESNKITNLGIFDYLNPNNLIDAKLDSGIIFAGNLKKSEFLKKVPQNLKMRLFGLNPPQLPNSTNLIYEGVFSPEELPKYINGSFGLVWDGSSVERCDGVMGEYLKYNNPHKVSLYLSSGLPVIVWKKSAMADFVEQNSVGIAVNSLTDLEESLMSLDENEYNKMKNNVRLLSEKVRTGGFIKKALQIN</sequence>
<dbReference type="InterPro" id="IPR058592">
    <property type="entry name" value="Gtf3_C"/>
</dbReference>
<feature type="domain" description="Glucosyltransferase 3-like N-terminal" evidence="2">
    <location>
        <begin position="2"/>
        <end position="154"/>
    </location>
</feature>
<dbReference type="AlphaFoldDB" id="A0AAJ5URH2"/>
<dbReference type="EMBL" id="CP117683">
    <property type="protein sequence ID" value="WDC91585.1"/>
    <property type="molecule type" value="Genomic_DNA"/>
</dbReference>
<keyword evidence="1 4" id="KW-0808">Transferase</keyword>
<dbReference type="Gene3D" id="3.40.50.2000">
    <property type="entry name" value="Glycogen Phosphorylase B"/>
    <property type="match status" value="2"/>
</dbReference>
<dbReference type="Pfam" id="PF26337">
    <property type="entry name" value="Gtf3_C"/>
    <property type="match status" value="1"/>
</dbReference>
<dbReference type="Pfam" id="PF26334">
    <property type="entry name" value="Gtf3_N"/>
    <property type="match status" value="1"/>
</dbReference>
<feature type="domain" description="Glucosyltransferase 3-like C-terminal" evidence="3">
    <location>
        <begin position="172"/>
        <end position="330"/>
    </location>
</feature>